<comment type="caution">
    <text evidence="1">The sequence shown here is derived from an EMBL/GenBank/DDBJ whole genome shotgun (WGS) entry which is preliminary data.</text>
</comment>
<evidence type="ECO:0000313" key="1">
    <source>
        <dbReference type="EMBL" id="PNX81148.1"/>
    </source>
</evidence>
<reference evidence="1 2" key="1">
    <citation type="journal article" date="2014" name="Am. J. Bot.">
        <title>Genome assembly and annotation for red clover (Trifolium pratense; Fabaceae).</title>
        <authorList>
            <person name="Istvanek J."/>
            <person name="Jaros M."/>
            <person name="Krenek A."/>
            <person name="Repkova J."/>
        </authorList>
    </citation>
    <scope>NUCLEOTIDE SEQUENCE [LARGE SCALE GENOMIC DNA]</scope>
    <source>
        <strain evidence="2">cv. Tatra</strain>
        <tissue evidence="1">Young leaves</tissue>
    </source>
</reference>
<name>A0A2K3LRI4_TRIPR</name>
<reference evidence="1 2" key="2">
    <citation type="journal article" date="2017" name="Front. Plant Sci.">
        <title>Gene Classification and Mining of Molecular Markers Useful in Red Clover (Trifolium pratense) Breeding.</title>
        <authorList>
            <person name="Istvanek J."/>
            <person name="Dluhosova J."/>
            <person name="Dluhos P."/>
            <person name="Patkova L."/>
            <person name="Nedelnik J."/>
            <person name="Repkova J."/>
        </authorList>
    </citation>
    <scope>NUCLEOTIDE SEQUENCE [LARGE SCALE GENOMIC DNA]</scope>
    <source>
        <strain evidence="2">cv. Tatra</strain>
        <tissue evidence="1">Young leaves</tissue>
    </source>
</reference>
<protein>
    <submittedName>
        <fullName evidence="1">Uncharacterized protein</fullName>
    </submittedName>
</protein>
<dbReference type="EMBL" id="ASHM01039332">
    <property type="protein sequence ID" value="PNX81148.1"/>
    <property type="molecule type" value="Genomic_DNA"/>
</dbReference>
<proteinExistence type="predicted"/>
<feature type="non-terminal residue" evidence="1">
    <location>
        <position position="40"/>
    </location>
</feature>
<evidence type="ECO:0000313" key="2">
    <source>
        <dbReference type="Proteomes" id="UP000236291"/>
    </source>
</evidence>
<gene>
    <name evidence="1" type="ORF">L195_g037164</name>
</gene>
<accession>A0A2K3LRI4</accession>
<sequence length="40" mass="4669">MLIIPVVDLYNTQVYCDRLTRLKSLWAAPHWGLLDDPVSR</sequence>
<organism evidence="1 2">
    <name type="scientific">Trifolium pratense</name>
    <name type="common">Red clover</name>
    <dbReference type="NCBI Taxonomy" id="57577"/>
    <lineage>
        <taxon>Eukaryota</taxon>
        <taxon>Viridiplantae</taxon>
        <taxon>Streptophyta</taxon>
        <taxon>Embryophyta</taxon>
        <taxon>Tracheophyta</taxon>
        <taxon>Spermatophyta</taxon>
        <taxon>Magnoliopsida</taxon>
        <taxon>eudicotyledons</taxon>
        <taxon>Gunneridae</taxon>
        <taxon>Pentapetalae</taxon>
        <taxon>rosids</taxon>
        <taxon>fabids</taxon>
        <taxon>Fabales</taxon>
        <taxon>Fabaceae</taxon>
        <taxon>Papilionoideae</taxon>
        <taxon>50 kb inversion clade</taxon>
        <taxon>NPAAA clade</taxon>
        <taxon>Hologalegina</taxon>
        <taxon>IRL clade</taxon>
        <taxon>Trifolieae</taxon>
        <taxon>Trifolium</taxon>
    </lineage>
</organism>
<dbReference type="Proteomes" id="UP000236291">
    <property type="component" value="Unassembled WGS sequence"/>
</dbReference>
<dbReference type="AlphaFoldDB" id="A0A2K3LRI4"/>